<accession>A0A1F8CM45</accession>
<organism evidence="1 2">
    <name type="scientific">Candidatus Woesebacteria bacterium RIFOXYA1_FULL_43_9</name>
    <dbReference type="NCBI Taxonomy" id="1802534"/>
    <lineage>
        <taxon>Bacteria</taxon>
        <taxon>Candidatus Woeseibacteriota</taxon>
    </lineage>
</organism>
<evidence type="ECO:0000313" key="1">
    <source>
        <dbReference type="EMBL" id="OGM77354.1"/>
    </source>
</evidence>
<reference evidence="1 2" key="1">
    <citation type="journal article" date="2016" name="Nat. Commun.">
        <title>Thousands of microbial genomes shed light on interconnected biogeochemical processes in an aquifer system.</title>
        <authorList>
            <person name="Anantharaman K."/>
            <person name="Brown C.T."/>
            <person name="Hug L.A."/>
            <person name="Sharon I."/>
            <person name="Castelle C.J."/>
            <person name="Probst A.J."/>
            <person name="Thomas B.C."/>
            <person name="Singh A."/>
            <person name="Wilkins M.J."/>
            <person name="Karaoz U."/>
            <person name="Brodie E.L."/>
            <person name="Williams K.H."/>
            <person name="Hubbard S.S."/>
            <person name="Banfield J.F."/>
        </authorList>
    </citation>
    <scope>NUCLEOTIDE SEQUENCE [LARGE SCALE GENOMIC DNA]</scope>
</reference>
<sequence>MAGDKSAIERLKGAIEELKNADEPQYTKDVWLSGAYMRMAKALGRGNPETTTYLDLAKAVIDKNPELKLRLGQWEKLAKELV</sequence>
<proteinExistence type="predicted"/>
<evidence type="ECO:0000313" key="2">
    <source>
        <dbReference type="Proteomes" id="UP000179241"/>
    </source>
</evidence>
<gene>
    <name evidence="1" type="ORF">A2188_03225</name>
</gene>
<name>A0A1F8CM45_9BACT</name>
<dbReference type="AlphaFoldDB" id="A0A1F8CM45"/>
<comment type="caution">
    <text evidence="1">The sequence shown here is derived from an EMBL/GenBank/DDBJ whole genome shotgun (WGS) entry which is preliminary data.</text>
</comment>
<protein>
    <submittedName>
        <fullName evidence="1">Uncharacterized protein</fullName>
    </submittedName>
</protein>
<dbReference type="EMBL" id="MGHU01000023">
    <property type="protein sequence ID" value="OGM77354.1"/>
    <property type="molecule type" value="Genomic_DNA"/>
</dbReference>
<dbReference type="Proteomes" id="UP000179241">
    <property type="component" value="Unassembled WGS sequence"/>
</dbReference>